<accession>A0A8J7MAJ0</accession>
<keyword evidence="6" id="KW-1185">Reference proteome</keyword>
<evidence type="ECO:0000313" key="6">
    <source>
        <dbReference type="Proteomes" id="UP000655420"/>
    </source>
</evidence>
<evidence type="ECO:0000313" key="5">
    <source>
        <dbReference type="EMBL" id="MBK0400494.1"/>
    </source>
</evidence>
<keyword evidence="4" id="KW-0732">Signal</keyword>
<dbReference type="InterPro" id="IPR036249">
    <property type="entry name" value="Thioredoxin-like_sf"/>
</dbReference>
<keyword evidence="2" id="KW-0186">Copper</keyword>
<protein>
    <submittedName>
        <fullName evidence="5">SCO family protein</fullName>
    </submittedName>
</protein>
<dbReference type="Gene3D" id="3.40.30.10">
    <property type="entry name" value="Glutaredoxin"/>
    <property type="match status" value="1"/>
</dbReference>
<dbReference type="GO" id="GO:0046872">
    <property type="term" value="F:metal ion binding"/>
    <property type="evidence" value="ECO:0007669"/>
    <property type="project" value="UniProtKB-KW"/>
</dbReference>
<organism evidence="5 6">
    <name type="scientific">Thermohalobaculum xanthum</name>
    <dbReference type="NCBI Taxonomy" id="2753746"/>
    <lineage>
        <taxon>Bacteria</taxon>
        <taxon>Pseudomonadati</taxon>
        <taxon>Pseudomonadota</taxon>
        <taxon>Alphaproteobacteria</taxon>
        <taxon>Rhodobacterales</taxon>
        <taxon>Paracoccaceae</taxon>
        <taxon>Thermohalobaculum</taxon>
    </lineage>
</organism>
<dbReference type="PANTHER" id="PTHR12151:SF25">
    <property type="entry name" value="LINALOOL DEHYDRATASE_ISOMERASE DOMAIN-CONTAINING PROTEIN"/>
    <property type="match status" value="1"/>
</dbReference>
<evidence type="ECO:0000256" key="1">
    <source>
        <dbReference type="ARBA" id="ARBA00010996"/>
    </source>
</evidence>
<dbReference type="PANTHER" id="PTHR12151">
    <property type="entry name" value="ELECTRON TRANSPORT PROTIN SCO1/SENC FAMILY MEMBER"/>
    <property type="match status" value="1"/>
</dbReference>
<gene>
    <name evidence="5" type="ORF">H0I76_14935</name>
</gene>
<dbReference type="CDD" id="cd02968">
    <property type="entry name" value="SCO"/>
    <property type="match status" value="1"/>
</dbReference>
<evidence type="ECO:0000256" key="4">
    <source>
        <dbReference type="SAM" id="SignalP"/>
    </source>
</evidence>
<dbReference type="RefSeq" id="WP_200611366.1">
    <property type="nucleotide sequence ID" value="NZ_JAEHHL010000009.1"/>
</dbReference>
<proteinExistence type="inferred from homology"/>
<dbReference type="InterPro" id="IPR003782">
    <property type="entry name" value="SCO1/SenC"/>
</dbReference>
<feature type="binding site" evidence="2">
    <location>
        <position position="83"/>
    </location>
    <ligand>
        <name>Cu cation</name>
        <dbReference type="ChEBI" id="CHEBI:23378"/>
    </ligand>
</feature>
<comment type="caution">
    <text evidence="5">The sequence shown here is derived from an EMBL/GenBank/DDBJ whole genome shotgun (WGS) entry which is preliminary data.</text>
</comment>
<keyword evidence="3" id="KW-1015">Disulfide bond</keyword>
<name>A0A8J7MAJ0_9RHOB</name>
<evidence type="ECO:0000256" key="3">
    <source>
        <dbReference type="PIRSR" id="PIRSR603782-2"/>
    </source>
</evidence>
<keyword evidence="2" id="KW-0479">Metal-binding</keyword>
<dbReference type="Pfam" id="PF02630">
    <property type="entry name" value="SCO1-SenC"/>
    <property type="match status" value="1"/>
</dbReference>
<dbReference type="Proteomes" id="UP000655420">
    <property type="component" value="Unassembled WGS sequence"/>
</dbReference>
<feature type="disulfide bond" description="Redox-active" evidence="3">
    <location>
        <begin position="79"/>
        <end position="83"/>
    </location>
</feature>
<feature type="binding site" evidence="2">
    <location>
        <position position="79"/>
    </location>
    <ligand>
        <name>Cu cation</name>
        <dbReference type="ChEBI" id="CHEBI:23378"/>
    </ligand>
</feature>
<feature type="binding site" evidence="2">
    <location>
        <position position="168"/>
    </location>
    <ligand>
        <name>Cu cation</name>
        <dbReference type="ChEBI" id="CHEBI:23378"/>
    </ligand>
</feature>
<reference evidence="5" key="1">
    <citation type="submission" date="2020-12" db="EMBL/GenBank/DDBJ databases">
        <title>Bacterial taxonomy.</title>
        <authorList>
            <person name="Pan X."/>
        </authorList>
    </citation>
    <scope>NUCLEOTIDE SEQUENCE</scope>
    <source>
        <strain evidence="5">M0105</strain>
    </source>
</reference>
<feature type="signal peptide" evidence="4">
    <location>
        <begin position="1"/>
        <end position="20"/>
    </location>
</feature>
<dbReference type="SUPFAM" id="SSF52833">
    <property type="entry name" value="Thioredoxin-like"/>
    <property type="match status" value="1"/>
</dbReference>
<sequence>MHRASLALLAMLWAPAPGLAHDGASHRPSPAEAAPGAEALPFPVDIRPDFDLTDQSGNRVTEADFAGRPIALFFGYANCEAICSVALPTIAEAVTRLGPEGARITPVMITVDPERDTPEALARSLPRYHPRLVGLTGSPEALAQARDAFQVEATEVARDAAGEPIFAHGGFIYLIGEMGEVRSVLPPILGPERVAELMRRHLLVN</sequence>
<dbReference type="AlphaFoldDB" id="A0A8J7MAJ0"/>
<evidence type="ECO:0000256" key="2">
    <source>
        <dbReference type="PIRSR" id="PIRSR603782-1"/>
    </source>
</evidence>
<feature type="chain" id="PRO_5035311219" evidence="4">
    <location>
        <begin position="21"/>
        <end position="205"/>
    </location>
</feature>
<dbReference type="EMBL" id="JAEHHL010000009">
    <property type="protein sequence ID" value="MBK0400494.1"/>
    <property type="molecule type" value="Genomic_DNA"/>
</dbReference>
<comment type="similarity">
    <text evidence="1">Belongs to the SCO1/2 family.</text>
</comment>